<reference evidence="10 11" key="1">
    <citation type="submission" date="2020-12" db="EMBL/GenBank/DDBJ databases">
        <title>Whole genome sequences of gut porcine anaerobes.</title>
        <authorList>
            <person name="Kubasova T."/>
            <person name="Jahodarova E."/>
            <person name="Rychlik I."/>
        </authorList>
    </citation>
    <scope>NUCLEOTIDE SEQUENCE [LARGE SCALE GENOMIC DNA]</scope>
    <source>
        <strain evidence="10 11">An925</strain>
    </source>
</reference>
<keyword evidence="7 8" id="KW-0472">Membrane</keyword>
<dbReference type="CDD" id="cd06261">
    <property type="entry name" value="TM_PBP2"/>
    <property type="match status" value="1"/>
</dbReference>
<evidence type="ECO:0000259" key="9">
    <source>
        <dbReference type="PROSITE" id="PS50928"/>
    </source>
</evidence>
<dbReference type="Proteomes" id="UP001200470">
    <property type="component" value="Unassembled WGS sequence"/>
</dbReference>
<dbReference type="RefSeq" id="WP_173815110.1">
    <property type="nucleotide sequence ID" value="NZ_JADYTN010000027.1"/>
</dbReference>
<evidence type="ECO:0000256" key="1">
    <source>
        <dbReference type="ARBA" id="ARBA00004651"/>
    </source>
</evidence>
<dbReference type="Gene3D" id="1.10.3720.10">
    <property type="entry name" value="MetI-like"/>
    <property type="match status" value="1"/>
</dbReference>
<keyword evidence="5 8" id="KW-0812">Transmembrane</keyword>
<keyword evidence="4" id="KW-1003">Cell membrane</keyword>
<feature type="transmembrane region" description="Helical" evidence="8">
    <location>
        <begin position="184"/>
        <end position="210"/>
    </location>
</feature>
<dbReference type="InterPro" id="IPR035906">
    <property type="entry name" value="MetI-like_sf"/>
</dbReference>
<comment type="caution">
    <text evidence="10">The sequence shown here is derived from an EMBL/GenBank/DDBJ whole genome shotgun (WGS) entry which is preliminary data.</text>
</comment>
<organism evidence="10 11">
    <name type="scientific">Xylanibacter brevis</name>
    <dbReference type="NCBI Taxonomy" id="83231"/>
    <lineage>
        <taxon>Bacteria</taxon>
        <taxon>Pseudomonadati</taxon>
        <taxon>Bacteroidota</taxon>
        <taxon>Bacteroidia</taxon>
        <taxon>Bacteroidales</taxon>
        <taxon>Prevotellaceae</taxon>
        <taxon>Xylanibacter</taxon>
    </lineage>
</organism>
<keyword evidence="6 8" id="KW-1133">Transmembrane helix</keyword>
<protein>
    <submittedName>
        <fullName evidence="10">ABC transporter permease</fullName>
    </submittedName>
</protein>
<dbReference type="InterPro" id="IPR000515">
    <property type="entry name" value="MetI-like"/>
</dbReference>
<keyword evidence="3 8" id="KW-0813">Transport</keyword>
<evidence type="ECO:0000256" key="3">
    <source>
        <dbReference type="ARBA" id="ARBA00022448"/>
    </source>
</evidence>
<evidence type="ECO:0000313" key="10">
    <source>
        <dbReference type="EMBL" id="MCF2564555.1"/>
    </source>
</evidence>
<dbReference type="EMBL" id="JADYTN010000027">
    <property type="protein sequence ID" value="MCF2564555.1"/>
    <property type="molecule type" value="Genomic_DNA"/>
</dbReference>
<dbReference type="PANTHER" id="PTHR42929:SF1">
    <property type="entry name" value="INNER MEMBRANE ABC TRANSPORTER PERMEASE PROTEIN YDCU-RELATED"/>
    <property type="match status" value="1"/>
</dbReference>
<evidence type="ECO:0000256" key="6">
    <source>
        <dbReference type="ARBA" id="ARBA00022989"/>
    </source>
</evidence>
<dbReference type="PANTHER" id="PTHR42929">
    <property type="entry name" value="INNER MEMBRANE ABC TRANSPORTER PERMEASE PROTEIN YDCU-RELATED-RELATED"/>
    <property type="match status" value="1"/>
</dbReference>
<sequence length="263" mass="29467">MEKRRIKLMVSRQSWTMPYAIFAAIFVVLPLLLIVAFAFTDEEGCFTLYNFQKFLAHPEAINTFVYSIGIAFVNTLICIALGYPAAYILAQTKMKYSSTIVMLFILPMWVNVLVRTLATVALFDFVDIPLGETALLFGMVYNFIPFMIYPIYNTLQKMDRSYLEAAEDLGASPFQRFYKVVLPLSMPGVASGILMVFMPTISTFAISELLTMNNIKLFGTTIQENINNSMWNYGAALSLIMLFLIGASTFIAGDDASQEGGIR</sequence>
<evidence type="ECO:0000256" key="4">
    <source>
        <dbReference type="ARBA" id="ARBA00022475"/>
    </source>
</evidence>
<dbReference type="SUPFAM" id="SSF161098">
    <property type="entry name" value="MetI-like"/>
    <property type="match status" value="1"/>
</dbReference>
<evidence type="ECO:0000313" key="11">
    <source>
        <dbReference type="Proteomes" id="UP001200470"/>
    </source>
</evidence>
<dbReference type="Pfam" id="PF00528">
    <property type="entry name" value="BPD_transp_1"/>
    <property type="match status" value="1"/>
</dbReference>
<feature type="transmembrane region" description="Helical" evidence="8">
    <location>
        <begin position="134"/>
        <end position="152"/>
    </location>
</feature>
<evidence type="ECO:0000256" key="8">
    <source>
        <dbReference type="RuleBase" id="RU363032"/>
    </source>
</evidence>
<evidence type="ECO:0000256" key="5">
    <source>
        <dbReference type="ARBA" id="ARBA00022692"/>
    </source>
</evidence>
<proteinExistence type="inferred from homology"/>
<feature type="domain" description="ABC transmembrane type-1" evidence="9">
    <location>
        <begin position="64"/>
        <end position="252"/>
    </location>
</feature>
<evidence type="ECO:0000256" key="2">
    <source>
        <dbReference type="ARBA" id="ARBA00007069"/>
    </source>
</evidence>
<comment type="similarity">
    <text evidence="2">Belongs to the binding-protein-dependent transport system permease family. CysTW subfamily.</text>
</comment>
<feature type="transmembrane region" description="Helical" evidence="8">
    <location>
        <begin position="230"/>
        <end position="253"/>
    </location>
</feature>
<feature type="transmembrane region" description="Helical" evidence="8">
    <location>
        <begin position="101"/>
        <end position="122"/>
    </location>
</feature>
<accession>A0ABS9CHH7</accession>
<dbReference type="PROSITE" id="PS50928">
    <property type="entry name" value="ABC_TM1"/>
    <property type="match status" value="1"/>
</dbReference>
<feature type="transmembrane region" description="Helical" evidence="8">
    <location>
        <begin position="64"/>
        <end position="89"/>
    </location>
</feature>
<keyword evidence="11" id="KW-1185">Reference proteome</keyword>
<name>A0ABS9CHH7_9BACT</name>
<evidence type="ECO:0000256" key="7">
    <source>
        <dbReference type="ARBA" id="ARBA00023136"/>
    </source>
</evidence>
<comment type="subcellular location">
    <subcellularLocation>
        <location evidence="1 8">Cell membrane</location>
        <topology evidence="1 8">Multi-pass membrane protein</topology>
    </subcellularLocation>
</comment>
<gene>
    <name evidence="10" type="ORF">I6E12_10605</name>
</gene>